<evidence type="ECO:0000313" key="4">
    <source>
        <dbReference type="Proteomes" id="UP000663874"/>
    </source>
</evidence>
<dbReference type="OrthoDB" id="2016913at2759"/>
<protein>
    <submittedName>
        <fullName evidence="3">Uncharacterized protein</fullName>
    </submittedName>
</protein>
<dbReference type="SUPFAM" id="SSF48371">
    <property type="entry name" value="ARM repeat"/>
    <property type="match status" value="1"/>
</dbReference>
<dbReference type="EMBL" id="CAJOBE010006537">
    <property type="protein sequence ID" value="CAF4009762.1"/>
    <property type="molecule type" value="Genomic_DNA"/>
</dbReference>
<organism evidence="3 4">
    <name type="scientific">Rotaria sordida</name>
    <dbReference type="NCBI Taxonomy" id="392033"/>
    <lineage>
        <taxon>Eukaryota</taxon>
        <taxon>Metazoa</taxon>
        <taxon>Spiralia</taxon>
        <taxon>Gnathifera</taxon>
        <taxon>Rotifera</taxon>
        <taxon>Eurotatoria</taxon>
        <taxon>Bdelloidea</taxon>
        <taxon>Philodinida</taxon>
        <taxon>Philodinidae</taxon>
        <taxon>Rotaria</taxon>
    </lineage>
</organism>
<gene>
    <name evidence="3" type="ORF">FNK824_LOCUS26429</name>
    <name evidence="2" type="ORF">OTI717_LOCUS23693</name>
    <name evidence="1" type="ORF">RFH988_LOCUS30721</name>
</gene>
<name>A0A819PHM7_9BILA</name>
<dbReference type="InterPro" id="IPR011989">
    <property type="entry name" value="ARM-like"/>
</dbReference>
<comment type="caution">
    <text evidence="3">The sequence shown here is derived from an EMBL/GenBank/DDBJ whole genome shotgun (WGS) entry which is preliminary data.</text>
</comment>
<proteinExistence type="predicted"/>
<dbReference type="Proteomes" id="UP000663874">
    <property type="component" value="Unassembled WGS sequence"/>
</dbReference>
<dbReference type="InterPro" id="IPR016024">
    <property type="entry name" value="ARM-type_fold"/>
</dbReference>
<evidence type="ECO:0000313" key="1">
    <source>
        <dbReference type="EMBL" id="CAF1320282.1"/>
    </source>
</evidence>
<accession>A0A819PHM7</accession>
<sequence>MTTPISTNTNVITNYSAEDIERIINDFYSPTSQLSTEQRQKLNTILENLQYSKSAWDFPWKFLDISKSSSIQFFGTVALCNKISKHLLELDDNQIRELFHQLIQRLILYISINSKQIITKLTIVSSLIQTSLGNSDIDSDLHSIIRLNLLDLAL</sequence>
<evidence type="ECO:0000313" key="2">
    <source>
        <dbReference type="EMBL" id="CAF3899192.1"/>
    </source>
</evidence>
<dbReference type="AlphaFoldDB" id="A0A819PHM7"/>
<dbReference type="EMBL" id="CAJNOO010003138">
    <property type="protein sequence ID" value="CAF1320282.1"/>
    <property type="molecule type" value="Genomic_DNA"/>
</dbReference>
<dbReference type="Gene3D" id="1.25.10.10">
    <property type="entry name" value="Leucine-rich Repeat Variant"/>
    <property type="match status" value="1"/>
</dbReference>
<evidence type="ECO:0000313" key="3">
    <source>
        <dbReference type="EMBL" id="CAF4009762.1"/>
    </source>
</evidence>
<reference evidence="3" key="1">
    <citation type="submission" date="2021-02" db="EMBL/GenBank/DDBJ databases">
        <authorList>
            <person name="Nowell W R."/>
        </authorList>
    </citation>
    <scope>NUCLEOTIDE SEQUENCE</scope>
</reference>
<dbReference type="EMBL" id="CAJOAX010004298">
    <property type="protein sequence ID" value="CAF3899192.1"/>
    <property type="molecule type" value="Genomic_DNA"/>
</dbReference>
<dbReference type="Proteomes" id="UP000663882">
    <property type="component" value="Unassembled WGS sequence"/>
</dbReference>
<dbReference type="Proteomes" id="UP000663823">
    <property type="component" value="Unassembled WGS sequence"/>
</dbReference>